<dbReference type="Pfam" id="PF07690">
    <property type="entry name" value="MFS_1"/>
    <property type="match status" value="1"/>
</dbReference>
<name>A0A8C4Q4Z5_EPTBU</name>
<evidence type="ECO:0000256" key="2">
    <source>
        <dbReference type="SAM" id="Phobius"/>
    </source>
</evidence>
<feature type="transmembrane region" description="Helical" evidence="2">
    <location>
        <begin position="367"/>
        <end position="391"/>
    </location>
</feature>
<dbReference type="InterPro" id="IPR011701">
    <property type="entry name" value="MFS"/>
</dbReference>
<sequence>MTDVRQDDEQWRWGYVIALSFFIVEALTFGVLKAQGVLFPELLLQFDCSPDGTRIITLMIGISKSPYKYHLSAGPLAAILSTRFGTRPIVMLGGILVFLGTSLSAFSQSLLHFYLTSGLLTGFGYCLTFLPSLTLLAAYFNERGPQIISIASTGECFSIFALAPGLQALKEVVGWRSTFLIVGAAQLNIAVCGALLRPLARPQAKLCYVPESDDVLNVNMVVTVHCSDDESAVAESSTRLVTSFTAPCKVLDSDVSKNPVSTRPGVSMLDLSLFSEAPFVCYALYGLFATFGFFVPQLFILPLAMSQGLLEAHGALLLSVAAVTEVVGRLGAGVIYSRRLAPRLPLQLTWAWCLACVLILLPFAPSFWGLAVCAVFFGLCFGAIAGTHLALIGEEDIAGPSRMVAATGFYTCLQSLAGLFGPPLAGKVSGRRYSAAFVMASSGVAVGSCFLTLVLVLRRRTNAVQVKPSRTVT</sequence>
<feature type="transmembrane region" description="Helical" evidence="2">
    <location>
        <begin position="279"/>
        <end position="300"/>
    </location>
</feature>
<dbReference type="PANTHER" id="PTHR11360:SF20">
    <property type="entry name" value="MONOCARBOXYLATE TRANSPORTER 7"/>
    <property type="match status" value="1"/>
</dbReference>
<dbReference type="Gene3D" id="1.20.1250.20">
    <property type="entry name" value="MFS general substrate transporter like domains"/>
    <property type="match status" value="1"/>
</dbReference>
<reference evidence="4" key="2">
    <citation type="submission" date="2025-09" db="UniProtKB">
        <authorList>
            <consortium name="Ensembl"/>
        </authorList>
    </citation>
    <scope>IDENTIFICATION</scope>
</reference>
<keyword evidence="2" id="KW-0472">Membrane</keyword>
<keyword evidence="2" id="KW-1133">Transmembrane helix</keyword>
<feature type="transmembrane region" description="Helical" evidence="2">
    <location>
        <begin position="12"/>
        <end position="32"/>
    </location>
</feature>
<dbReference type="Ensembl" id="ENSEBUT00000010588.1">
    <property type="protein sequence ID" value="ENSEBUP00000010051.1"/>
    <property type="gene ID" value="ENSEBUG00000006447.1"/>
</dbReference>
<evidence type="ECO:0000256" key="1">
    <source>
        <dbReference type="ARBA" id="ARBA00004141"/>
    </source>
</evidence>
<feature type="transmembrane region" description="Helical" evidence="2">
    <location>
        <begin position="113"/>
        <end position="140"/>
    </location>
</feature>
<reference evidence="4" key="1">
    <citation type="submission" date="2025-08" db="UniProtKB">
        <authorList>
            <consortium name="Ensembl"/>
        </authorList>
    </citation>
    <scope>IDENTIFICATION</scope>
</reference>
<keyword evidence="5" id="KW-1185">Reference proteome</keyword>
<dbReference type="PANTHER" id="PTHR11360">
    <property type="entry name" value="MONOCARBOXYLATE TRANSPORTER"/>
    <property type="match status" value="1"/>
</dbReference>
<dbReference type="InterPro" id="IPR036259">
    <property type="entry name" value="MFS_trans_sf"/>
</dbReference>
<protein>
    <submittedName>
        <fullName evidence="4">Solute carrier family 16 member 6</fullName>
    </submittedName>
</protein>
<feature type="transmembrane region" description="Helical" evidence="2">
    <location>
        <begin position="403"/>
        <end position="421"/>
    </location>
</feature>
<dbReference type="GO" id="GO:0008028">
    <property type="term" value="F:monocarboxylic acid transmembrane transporter activity"/>
    <property type="evidence" value="ECO:0007669"/>
    <property type="project" value="TreeGrafter"/>
</dbReference>
<evidence type="ECO:0000313" key="5">
    <source>
        <dbReference type="Proteomes" id="UP000694388"/>
    </source>
</evidence>
<feature type="transmembrane region" description="Helical" evidence="2">
    <location>
        <begin position="178"/>
        <end position="196"/>
    </location>
</feature>
<keyword evidence="2" id="KW-0812">Transmembrane</keyword>
<dbReference type="InterPro" id="IPR020846">
    <property type="entry name" value="MFS_dom"/>
</dbReference>
<evidence type="ECO:0000313" key="4">
    <source>
        <dbReference type="Ensembl" id="ENSEBUP00000010051.1"/>
    </source>
</evidence>
<dbReference type="SUPFAM" id="SSF103473">
    <property type="entry name" value="MFS general substrate transporter"/>
    <property type="match status" value="1"/>
</dbReference>
<dbReference type="AlphaFoldDB" id="A0A8C4Q4Z5"/>
<dbReference type="GO" id="GO:0016020">
    <property type="term" value="C:membrane"/>
    <property type="evidence" value="ECO:0007669"/>
    <property type="project" value="UniProtKB-SubCell"/>
</dbReference>
<feature type="transmembrane region" description="Helical" evidence="2">
    <location>
        <begin position="312"/>
        <end position="332"/>
    </location>
</feature>
<dbReference type="GeneTree" id="ENSGT00940000155575"/>
<feature type="transmembrane region" description="Helical" evidence="2">
    <location>
        <begin position="344"/>
        <end position="361"/>
    </location>
</feature>
<accession>A0A8C4Q4Z5</accession>
<dbReference type="Proteomes" id="UP000694388">
    <property type="component" value="Unplaced"/>
</dbReference>
<organism evidence="4 5">
    <name type="scientific">Eptatretus burgeri</name>
    <name type="common">Inshore hagfish</name>
    <dbReference type="NCBI Taxonomy" id="7764"/>
    <lineage>
        <taxon>Eukaryota</taxon>
        <taxon>Metazoa</taxon>
        <taxon>Chordata</taxon>
        <taxon>Craniata</taxon>
        <taxon>Vertebrata</taxon>
        <taxon>Cyclostomata</taxon>
        <taxon>Myxini</taxon>
        <taxon>Myxiniformes</taxon>
        <taxon>Myxinidae</taxon>
        <taxon>Eptatretinae</taxon>
        <taxon>Eptatretus</taxon>
    </lineage>
</organism>
<dbReference type="InterPro" id="IPR050327">
    <property type="entry name" value="Proton-linked_MCT"/>
</dbReference>
<feature type="domain" description="Major facilitator superfamily (MFS) profile" evidence="3">
    <location>
        <begin position="14"/>
        <end position="459"/>
    </location>
</feature>
<feature type="transmembrane region" description="Helical" evidence="2">
    <location>
        <begin position="433"/>
        <end position="457"/>
    </location>
</feature>
<proteinExistence type="predicted"/>
<evidence type="ECO:0000259" key="3">
    <source>
        <dbReference type="PROSITE" id="PS50850"/>
    </source>
</evidence>
<feature type="transmembrane region" description="Helical" evidence="2">
    <location>
        <begin position="89"/>
        <end position="107"/>
    </location>
</feature>
<dbReference type="PROSITE" id="PS50850">
    <property type="entry name" value="MFS"/>
    <property type="match status" value="1"/>
</dbReference>
<comment type="subcellular location">
    <subcellularLocation>
        <location evidence="1">Membrane</location>
        <topology evidence="1">Multi-pass membrane protein</topology>
    </subcellularLocation>
</comment>
<dbReference type="OMA" id="HERAAYM"/>